<dbReference type="EMBL" id="JACHJC010000001">
    <property type="protein sequence ID" value="MBB5111175.1"/>
    <property type="molecule type" value="Genomic_DNA"/>
</dbReference>
<organism evidence="2 3">
    <name type="scientific">Micromonospora echinospora</name>
    <name type="common">Micromonospora purpurea</name>
    <dbReference type="NCBI Taxonomy" id="1877"/>
    <lineage>
        <taxon>Bacteria</taxon>
        <taxon>Bacillati</taxon>
        <taxon>Actinomycetota</taxon>
        <taxon>Actinomycetes</taxon>
        <taxon>Micromonosporales</taxon>
        <taxon>Micromonosporaceae</taxon>
        <taxon>Micromonospora</taxon>
    </lineage>
</organism>
<dbReference type="GeneID" id="300291609"/>
<keyword evidence="1" id="KW-1133">Transmembrane helix</keyword>
<keyword evidence="3" id="KW-1185">Reference proteome</keyword>
<name>A0ABR6M732_MICEC</name>
<proteinExistence type="predicted"/>
<comment type="caution">
    <text evidence="2">The sequence shown here is derived from an EMBL/GenBank/DDBJ whole genome shotgun (WGS) entry which is preliminary data.</text>
</comment>
<feature type="transmembrane region" description="Helical" evidence="1">
    <location>
        <begin position="82"/>
        <end position="101"/>
    </location>
</feature>
<accession>A0ABR6M732</accession>
<dbReference type="Proteomes" id="UP000618986">
    <property type="component" value="Unassembled WGS sequence"/>
</dbReference>
<sequence length="223" mass="23729">MGQERPQHVPDRAGPTGVEDRLPVARWRRVLAVLAPVIAAVLGAAMATQWEVGGGRAVSSLPAPSRWMAENLPLFDGGEPAWIWRGPFFVSVLLALPLVWTVTGHATATPRRLTRYGLLTAAIAIGLEYSSPGYGWMFDLVALLAALVGTVWCGLQGLRRGVLPRRVAWALVAALPLTPPAGFLTFWYLPPGLTMGVLLAWAAAAGWSGSPAPSPGRVRGSVR</sequence>
<evidence type="ECO:0008006" key="4">
    <source>
        <dbReference type="Google" id="ProtNLM"/>
    </source>
</evidence>
<gene>
    <name evidence="2" type="ORF">FHU28_001014</name>
</gene>
<keyword evidence="1" id="KW-0812">Transmembrane</keyword>
<feature type="transmembrane region" description="Helical" evidence="1">
    <location>
        <begin position="113"/>
        <end position="130"/>
    </location>
</feature>
<keyword evidence="1" id="KW-0472">Membrane</keyword>
<dbReference type="RefSeq" id="WP_184681371.1">
    <property type="nucleotide sequence ID" value="NZ_JACHJC010000001.1"/>
</dbReference>
<protein>
    <recommendedName>
        <fullName evidence="4">DUF2029 domain-containing protein</fullName>
    </recommendedName>
</protein>
<evidence type="ECO:0000313" key="2">
    <source>
        <dbReference type="EMBL" id="MBB5111175.1"/>
    </source>
</evidence>
<reference evidence="2 3" key="1">
    <citation type="submission" date="2020-08" db="EMBL/GenBank/DDBJ databases">
        <title>Sequencing the genomes of 1000 actinobacteria strains.</title>
        <authorList>
            <person name="Klenk H.-P."/>
        </authorList>
    </citation>
    <scope>NUCLEOTIDE SEQUENCE [LARGE SCALE GENOMIC DNA]</scope>
    <source>
        <strain evidence="2 3">DSM 43036</strain>
    </source>
</reference>
<evidence type="ECO:0000313" key="3">
    <source>
        <dbReference type="Proteomes" id="UP000618986"/>
    </source>
</evidence>
<feature type="transmembrane region" description="Helical" evidence="1">
    <location>
        <begin position="136"/>
        <end position="155"/>
    </location>
</feature>
<feature type="transmembrane region" description="Helical" evidence="1">
    <location>
        <begin position="30"/>
        <end position="50"/>
    </location>
</feature>
<feature type="transmembrane region" description="Helical" evidence="1">
    <location>
        <begin position="167"/>
        <end position="189"/>
    </location>
</feature>
<evidence type="ECO:0000256" key="1">
    <source>
        <dbReference type="SAM" id="Phobius"/>
    </source>
</evidence>